<name>A0A2I0BAL4_9ASPA</name>
<protein>
    <submittedName>
        <fullName evidence="1">Uncharacterized protein</fullName>
    </submittedName>
</protein>
<gene>
    <name evidence="1" type="ORF">AXF42_Ash016861</name>
</gene>
<proteinExistence type="predicted"/>
<sequence length="52" mass="5947">MILDMEKVWRAAMAHGFKSFPTCMKQPHHPQLFSLSSNTIANQPWNMSEGIT</sequence>
<keyword evidence="2" id="KW-1185">Reference proteome</keyword>
<accession>A0A2I0BAL4</accession>
<dbReference type="AlphaFoldDB" id="A0A2I0BAL4"/>
<dbReference type="EMBL" id="KZ451900">
    <property type="protein sequence ID" value="PKA64830.1"/>
    <property type="molecule type" value="Genomic_DNA"/>
</dbReference>
<organism evidence="1 2">
    <name type="scientific">Apostasia shenzhenica</name>
    <dbReference type="NCBI Taxonomy" id="1088818"/>
    <lineage>
        <taxon>Eukaryota</taxon>
        <taxon>Viridiplantae</taxon>
        <taxon>Streptophyta</taxon>
        <taxon>Embryophyta</taxon>
        <taxon>Tracheophyta</taxon>
        <taxon>Spermatophyta</taxon>
        <taxon>Magnoliopsida</taxon>
        <taxon>Liliopsida</taxon>
        <taxon>Asparagales</taxon>
        <taxon>Orchidaceae</taxon>
        <taxon>Apostasioideae</taxon>
        <taxon>Apostasia</taxon>
    </lineage>
</organism>
<dbReference type="Proteomes" id="UP000236161">
    <property type="component" value="Unassembled WGS sequence"/>
</dbReference>
<reference evidence="1 2" key="1">
    <citation type="journal article" date="2017" name="Nature">
        <title>The Apostasia genome and the evolution of orchids.</title>
        <authorList>
            <person name="Zhang G.Q."/>
            <person name="Liu K.W."/>
            <person name="Li Z."/>
            <person name="Lohaus R."/>
            <person name="Hsiao Y.Y."/>
            <person name="Niu S.C."/>
            <person name="Wang J.Y."/>
            <person name="Lin Y.C."/>
            <person name="Xu Q."/>
            <person name="Chen L.J."/>
            <person name="Yoshida K."/>
            <person name="Fujiwara S."/>
            <person name="Wang Z.W."/>
            <person name="Zhang Y.Q."/>
            <person name="Mitsuda N."/>
            <person name="Wang M."/>
            <person name="Liu G.H."/>
            <person name="Pecoraro L."/>
            <person name="Huang H.X."/>
            <person name="Xiao X.J."/>
            <person name="Lin M."/>
            <person name="Wu X.Y."/>
            <person name="Wu W.L."/>
            <person name="Chen Y.Y."/>
            <person name="Chang S.B."/>
            <person name="Sakamoto S."/>
            <person name="Ohme-Takagi M."/>
            <person name="Yagi M."/>
            <person name="Zeng S.J."/>
            <person name="Shen C.Y."/>
            <person name="Yeh C.M."/>
            <person name="Luo Y.B."/>
            <person name="Tsai W.C."/>
            <person name="Van de Peer Y."/>
            <person name="Liu Z.J."/>
        </authorList>
    </citation>
    <scope>NUCLEOTIDE SEQUENCE [LARGE SCALE GENOMIC DNA]</scope>
    <source>
        <strain evidence="2">cv. Shenzhen</strain>
        <tissue evidence="1">Stem</tissue>
    </source>
</reference>
<evidence type="ECO:0000313" key="1">
    <source>
        <dbReference type="EMBL" id="PKA64830.1"/>
    </source>
</evidence>
<evidence type="ECO:0000313" key="2">
    <source>
        <dbReference type="Proteomes" id="UP000236161"/>
    </source>
</evidence>